<feature type="chain" id="PRO_5011576589" evidence="1">
    <location>
        <begin position="22"/>
        <end position="214"/>
    </location>
</feature>
<dbReference type="AlphaFoldDB" id="A0A1H7R310"/>
<protein>
    <submittedName>
        <fullName evidence="2">Uncharacterized protein</fullName>
    </submittedName>
</protein>
<dbReference type="OrthoDB" id="658938at2"/>
<accession>A0A1H7R310</accession>
<dbReference type="RefSeq" id="WP_089909931.1">
    <property type="nucleotide sequence ID" value="NZ_FOBB01000002.1"/>
</dbReference>
<reference evidence="2 3" key="1">
    <citation type="submission" date="2016-10" db="EMBL/GenBank/DDBJ databases">
        <authorList>
            <person name="de Groot N.N."/>
        </authorList>
    </citation>
    <scope>NUCLEOTIDE SEQUENCE [LARGE SCALE GENOMIC DNA]</scope>
    <source>
        <strain evidence="2 3">DSM 21039</strain>
    </source>
</reference>
<dbReference type="STRING" id="573321.SAMN04488505_102512"/>
<name>A0A1H7R310_9BACT</name>
<keyword evidence="3" id="KW-1185">Reference proteome</keyword>
<evidence type="ECO:0000313" key="2">
    <source>
        <dbReference type="EMBL" id="SEL54552.1"/>
    </source>
</evidence>
<proteinExistence type="predicted"/>
<keyword evidence="1" id="KW-0732">Signal</keyword>
<organism evidence="2 3">
    <name type="scientific">Chitinophaga rupis</name>
    <dbReference type="NCBI Taxonomy" id="573321"/>
    <lineage>
        <taxon>Bacteria</taxon>
        <taxon>Pseudomonadati</taxon>
        <taxon>Bacteroidota</taxon>
        <taxon>Chitinophagia</taxon>
        <taxon>Chitinophagales</taxon>
        <taxon>Chitinophagaceae</taxon>
        <taxon>Chitinophaga</taxon>
    </lineage>
</organism>
<feature type="signal peptide" evidence="1">
    <location>
        <begin position="1"/>
        <end position="21"/>
    </location>
</feature>
<gene>
    <name evidence="2" type="ORF">SAMN04488505_102512</name>
</gene>
<sequence length="214" mass="23394">MKEVFFSSLICFFLSVNLASAQQWSGSSTTSGGIARYGNVSIDGEGLGFIVDAQGLQRIGFMKYSGKYGGIWRNPDAWFEIGRVSGNILSPTGFTTDLYISSGGNVGIGTTAPGTFKLAVEGKIGAREIRITNTNPWPDYVFNPDYELPSLKAQEEFISQHQHLPGIPSAADIKAQGYDLSSMDASLLKKIEELTLYIIELNKKIETLKQSQQH</sequence>
<dbReference type="EMBL" id="FOBB01000002">
    <property type="protein sequence ID" value="SEL54552.1"/>
    <property type="molecule type" value="Genomic_DNA"/>
</dbReference>
<evidence type="ECO:0000313" key="3">
    <source>
        <dbReference type="Proteomes" id="UP000198984"/>
    </source>
</evidence>
<dbReference type="Proteomes" id="UP000198984">
    <property type="component" value="Unassembled WGS sequence"/>
</dbReference>
<evidence type="ECO:0000256" key="1">
    <source>
        <dbReference type="SAM" id="SignalP"/>
    </source>
</evidence>